<dbReference type="GO" id="GO:0046872">
    <property type="term" value="F:metal ion binding"/>
    <property type="evidence" value="ECO:0007669"/>
    <property type="project" value="UniProtKB-KW"/>
</dbReference>
<dbReference type="InterPro" id="IPR006066">
    <property type="entry name" value="NO2/SO3_Rdtase_FeS/sirohaem_BS"/>
</dbReference>
<keyword evidence="2" id="KW-0004">4Fe-4S</keyword>
<evidence type="ECO:0000259" key="8">
    <source>
        <dbReference type="Pfam" id="PF01077"/>
    </source>
</evidence>
<dbReference type="OrthoDB" id="9803707at2"/>
<protein>
    <submittedName>
        <fullName evidence="10">Sulfite reductase (NADPH) hemoprotein beta-component</fullName>
    </submittedName>
</protein>
<dbReference type="PANTHER" id="PTHR32439">
    <property type="entry name" value="FERREDOXIN--NITRITE REDUCTASE, CHLOROPLASTIC"/>
    <property type="match status" value="1"/>
</dbReference>
<feature type="domain" description="Nitrite/Sulfite reductase ferredoxin-like" evidence="9">
    <location>
        <begin position="62"/>
        <end position="121"/>
    </location>
</feature>
<gene>
    <name evidence="10" type="ORF">SAMN05444159_6699</name>
</gene>
<feature type="domain" description="Nitrite/sulphite reductase 4Fe-4S" evidence="8">
    <location>
        <begin position="129"/>
        <end position="282"/>
    </location>
</feature>
<dbReference type="Pfam" id="PF01077">
    <property type="entry name" value="NIR_SIR"/>
    <property type="match status" value="2"/>
</dbReference>
<dbReference type="PROSITE" id="PS00365">
    <property type="entry name" value="NIR_SIR"/>
    <property type="match status" value="1"/>
</dbReference>
<keyword evidence="3" id="KW-0349">Heme</keyword>
<dbReference type="InterPro" id="IPR036136">
    <property type="entry name" value="Nit/Sulf_reduc_fer-like_dom_sf"/>
</dbReference>
<dbReference type="InterPro" id="IPR045854">
    <property type="entry name" value="NO2/SO3_Rdtase_4Fe4S_sf"/>
</dbReference>
<comment type="similarity">
    <text evidence="1">Belongs to the nitrite and sulfite reductase 4Fe-4S domain family.</text>
</comment>
<dbReference type="RefSeq" id="WP_079543822.1">
    <property type="nucleotide sequence ID" value="NZ_LT670844.1"/>
</dbReference>
<dbReference type="SUPFAM" id="SSF56014">
    <property type="entry name" value="Nitrite and sulphite reductase 4Fe-4S domain-like"/>
    <property type="match status" value="2"/>
</dbReference>
<dbReference type="PANTHER" id="PTHR32439:SF0">
    <property type="entry name" value="FERREDOXIN--NITRITE REDUCTASE, CHLOROPLASTIC"/>
    <property type="match status" value="1"/>
</dbReference>
<dbReference type="Gene3D" id="3.90.480.10">
    <property type="entry name" value="Sulfite Reductase Hemoprotein,Domain 2"/>
    <property type="match status" value="1"/>
</dbReference>
<evidence type="ECO:0000256" key="5">
    <source>
        <dbReference type="ARBA" id="ARBA00023002"/>
    </source>
</evidence>
<dbReference type="InterPro" id="IPR005117">
    <property type="entry name" value="NiRdtase/SiRdtase_haem-b_fer"/>
</dbReference>
<evidence type="ECO:0000313" key="10">
    <source>
        <dbReference type="EMBL" id="SHL74087.1"/>
    </source>
</evidence>
<dbReference type="GO" id="GO:0020037">
    <property type="term" value="F:heme binding"/>
    <property type="evidence" value="ECO:0007669"/>
    <property type="project" value="InterPro"/>
</dbReference>
<evidence type="ECO:0000256" key="4">
    <source>
        <dbReference type="ARBA" id="ARBA00022723"/>
    </source>
</evidence>
<sequence length="561" mass="62413">MQADAILPVGTYGYQQVDLDFLNDRAAQFRDQVERRLSGDLSEDEFKPLRLMNGLYLQLHAYMLRVAIPYGVLSAAQLRRLARIARIYDRGYGHFTTRQNIQFNWIKLEEAPDILAELAEVGMHAIQTSGNCIRNITSDEFAGAAADELLDPRVHAEILRQWSTLHPEFSFLPRKFKFAISGSPHDRVAARFHDIGLIAKPGADGAVGFEVFAGGGLGRTPAIGMKLRDWLPEHELLAYMEAILRVYNAYGRRDNLYKARIKILAQALGRDAFAEKVEAEFEAIPKERYRLGPEIVEAIRARFGKPHLDAPEEVPAELSKHRRRDPAFDLWVQTNSHPHRAAGYISVVISLKPNGGIPGDASAMQMDAIADLAERFSSGEIRVTHLQNLVLGHVRQDELYTLWQALGPLGLATPNRGLITDIVCCPGLDYCVLANARSIPIAQRISERFADVELQQQIGSLRINISGCINACGHHHNADIGILGVDKKGEEFFQLTFGGRGEEDAAIGQILGTALPESEAVNVISRVIDTYLARRVPNERFRDTYQRLGATFFKEAAFAAA</sequence>
<dbReference type="Gene3D" id="3.30.413.10">
    <property type="entry name" value="Sulfite Reductase Hemoprotein, domain 1"/>
    <property type="match status" value="2"/>
</dbReference>
<dbReference type="EMBL" id="LT670844">
    <property type="protein sequence ID" value="SHL74087.1"/>
    <property type="molecule type" value="Genomic_DNA"/>
</dbReference>
<dbReference type="Pfam" id="PF03460">
    <property type="entry name" value="NIR_SIR_ferr"/>
    <property type="match status" value="2"/>
</dbReference>
<dbReference type="GO" id="GO:0016491">
    <property type="term" value="F:oxidoreductase activity"/>
    <property type="evidence" value="ECO:0007669"/>
    <property type="project" value="UniProtKB-KW"/>
</dbReference>
<evidence type="ECO:0000313" key="11">
    <source>
        <dbReference type="Proteomes" id="UP000189935"/>
    </source>
</evidence>
<dbReference type="AlphaFoldDB" id="A0A1M7D3W7"/>
<dbReference type="InterPro" id="IPR051329">
    <property type="entry name" value="NIR_SIR_4Fe-4S"/>
</dbReference>
<dbReference type="Proteomes" id="UP000189935">
    <property type="component" value="Chromosome I"/>
</dbReference>
<keyword evidence="5" id="KW-0560">Oxidoreductase</keyword>
<evidence type="ECO:0000256" key="7">
    <source>
        <dbReference type="ARBA" id="ARBA00023014"/>
    </source>
</evidence>
<evidence type="ECO:0000256" key="6">
    <source>
        <dbReference type="ARBA" id="ARBA00023004"/>
    </source>
</evidence>
<reference evidence="10 11" key="1">
    <citation type="submission" date="2016-11" db="EMBL/GenBank/DDBJ databases">
        <authorList>
            <person name="Jaros S."/>
            <person name="Januszkiewicz K."/>
            <person name="Wedrychowicz H."/>
        </authorList>
    </citation>
    <scope>NUCLEOTIDE SEQUENCE [LARGE SCALE GENOMIC DNA]</scope>
    <source>
        <strain evidence="10 11">GAS499</strain>
    </source>
</reference>
<dbReference type="SUPFAM" id="SSF55124">
    <property type="entry name" value="Nitrite/Sulfite reductase N-terminal domain-like"/>
    <property type="match status" value="2"/>
</dbReference>
<keyword evidence="7" id="KW-0411">Iron-sulfur</keyword>
<feature type="domain" description="Nitrite/sulphite reductase 4Fe-4S" evidence="8">
    <location>
        <begin position="420"/>
        <end position="556"/>
    </location>
</feature>
<name>A0A1M7D3W7_9BRAD</name>
<accession>A0A1M7D3W7</accession>
<evidence type="ECO:0000256" key="3">
    <source>
        <dbReference type="ARBA" id="ARBA00022617"/>
    </source>
</evidence>
<dbReference type="GO" id="GO:0051539">
    <property type="term" value="F:4 iron, 4 sulfur cluster binding"/>
    <property type="evidence" value="ECO:0007669"/>
    <property type="project" value="UniProtKB-KW"/>
</dbReference>
<evidence type="ECO:0000256" key="2">
    <source>
        <dbReference type="ARBA" id="ARBA00022485"/>
    </source>
</evidence>
<evidence type="ECO:0000259" key="9">
    <source>
        <dbReference type="Pfam" id="PF03460"/>
    </source>
</evidence>
<dbReference type="InterPro" id="IPR006067">
    <property type="entry name" value="NO2/SO3_Rdtase_4Fe4S_dom"/>
</dbReference>
<evidence type="ECO:0000256" key="1">
    <source>
        <dbReference type="ARBA" id="ARBA00010429"/>
    </source>
</evidence>
<keyword evidence="6" id="KW-0408">Iron</keyword>
<organism evidence="10 11">
    <name type="scientific">Bradyrhizobium lablabi</name>
    <dbReference type="NCBI Taxonomy" id="722472"/>
    <lineage>
        <taxon>Bacteria</taxon>
        <taxon>Pseudomonadati</taxon>
        <taxon>Pseudomonadota</taxon>
        <taxon>Alphaproteobacteria</taxon>
        <taxon>Hyphomicrobiales</taxon>
        <taxon>Nitrobacteraceae</taxon>
        <taxon>Bradyrhizobium</taxon>
    </lineage>
</organism>
<proteinExistence type="inferred from homology"/>
<feature type="domain" description="Nitrite/Sulfite reductase ferredoxin-like" evidence="9">
    <location>
        <begin position="346"/>
        <end position="407"/>
    </location>
</feature>
<keyword evidence="4" id="KW-0479">Metal-binding</keyword>